<keyword evidence="2" id="KW-1185">Reference proteome</keyword>
<name>A0A1R0H6Z7_9FUNG</name>
<proteinExistence type="predicted"/>
<organism evidence="1 2">
    <name type="scientific">Smittium mucronatum</name>
    <dbReference type="NCBI Taxonomy" id="133383"/>
    <lineage>
        <taxon>Eukaryota</taxon>
        <taxon>Fungi</taxon>
        <taxon>Fungi incertae sedis</taxon>
        <taxon>Zoopagomycota</taxon>
        <taxon>Kickxellomycotina</taxon>
        <taxon>Harpellomycetes</taxon>
        <taxon>Harpellales</taxon>
        <taxon>Legeriomycetaceae</taxon>
        <taxon>Smittium</taxon>
    </lineage>
</organism>
<dbReference type="Proteomes" id="UP000187455">
    <property type="component" value="Unassembled WGS sequence"/>
</dbReference>
<gene>
    <name evidence="1" type="ORF">AYI68_g829</name>
</gene>
<protein>
    <submittedName>
        <fullName evidence="1">Uncharacterized protein</fullName>
    </submittedName>
</protein>
<accession>A0A1R0H6Z7</accession>
<comment type="caution">
    <text evidence="1">The sequence shown here is derived from an EMBL/GenBank/DDBJ whole genome shotgun (WGS) entry which is preliminary data.</text>
</comment>
<evidence type="ECO:0000313" key="1">
    <source>
        <dbReference type="EMBL" id="OLY84992.1"/>
    </source>
</evidence>
<dbReference type="EMBL" id="LSSL01000276">
    <property type="protein sequence ID" value="OLY84992.1"/>
    <property type="molecule type" value="Genomic_DNA"/>
</dbReference>
<dbReference type="AlphaFoldDB" id="A0A1R0H6Z7"/>
<sequence length="99" mass="11181">MSASRAKNIQLTIVATIIPLGVWGGIEIKKRYEQTIGRELTDEERRSSYNDLSISKAESKIRKLEKEKSLLEAESMAIIGKRERAIHMYGTGNEKSAEK</sequence>
<dbReference type="OrthoDB" id="5560578at2759"/>
<evidence type="ECO:0000313" key="2">
    <source>
        <dbReference type="Proteomes" id="UP000187455"/>
    </source>
</evidence>
<reference evidence="1 2" key="1">
    <citation type="journal article" date="2016" name="Mol. Biol. Evol.">
        <title>Genome-Wide Survey of Gut Fungi (Harpellales) Reveals the First Horizontally Transferred Ubiquitin Gene from a Mosquito Host.</title>
        <authorList>
            <person name="Wang Y."/>
            <person name="White M.M."/>
            <person name="Kvist S."/>
            <person name="Moncalvo J.M."/>
        </authorList>
    </citation>
    <scope>NUCLEOTIDE SEQUENCE [LARGE SCALE GENOMIC DNA]</scope>
    <source>
        <strain evidence="1 2">ALG-7-W6</strain>
    </source>
</reference>